<name>V7C8A3_PHAVU</name>
<proteinExistence type="predicted"/>
<protein>
    <submittedName>
        <fullName evidence="2">Uncharacterized protein</fullName>
    </submittedName>
</protein>
<feature type="region of interest" description="Disordered" evidence="1">
    <location>
        <begin position="1"/>
        <end position="91"/>
    </location>
</feature>
<feature type="compositionally biased region" description="Polar residues" evidence="1">
    <location>
        <begin position="75"/>
        <end position="91"/>
    </location>
</feature>
<dbReference type="Gramene" id="ESW26407">
    <property type="protein sequence ID" value="ESW26407"/>
    <property type="gene ID" value="PHAVU_003G117500g"/>
</dbReference>
<keyword evidence="3" id="KW-1185">Reference proteome</keyword>
<dbReference type="AlphaFoldDB" id="V7C8A3"/>
<evidence type="ECO:0000313" key="2">
    <source>
        <dbReference type="EMBL" id="ESW26407.1"/>
    </source>
</evidence>
<feature type="compositionally biased region" description="Polar residues" evidence="1">
    <location>
        <begin position="34"/>
        <end position="54"/>
    </location>
</feature>
<feature type="compositionally biased region" description="Polar residues" evidence="1">
    <location>
        <begin position="1"/>
        <end position="19"/>
    </location>
</feature>
<organism evidence="2 3">
    <name type="scientific">Phaseolus vulgaris</name>
    <name type="common">Kidney bean</name>
    <name type="synonym">French bean</name>
    <dbReference type="NCBI Taxonomy" id="3885"/>
    <lineage>
        <taxon>Eukaryota</taxon>
        <taxon>Viridiplantae</taxon>
        <taxon>Streptophyta</taxon>
        <taxon>Embryophyta</taxon>
        <taxon>Tracheophyta</taxon>
        <taxon>Spermatophyta</taxon>
        <taxon>Magnoliopsida</taxon>
        <taxon>eudicotyledons</taxon>
        <taxon>Gunneridae</taxon>
        <taxon>Pentapetalae</taxon>
        <taxon>rosids</taxon>
        <taxon>fabids</taxon>
        <taxon>Fabales</taxon>
        <taxon>Fabaceae</taxon>
        <taxon>Papilionoideae</taxon>
        <taxon>50 kb inversion clade</taxon>
        <taxon>NPAAA clade</taxon>
        <taxon>indigoferoid/millettioid clade</taxon>
        <taxon>Phaseoleae</taxon>
        <taxon>Phaseolus</taxon>
    </lineage>
</organism>
<evidence type="ECO:0000313" key="3">
    <source>
        <dbReference type="Proteomes" id="UP000000226"/>
    </source>
</evidence>
<dbReference type="OrthoDB" id="1434255at2759"/>
<dbReference type="OMA" id="ECISHNT"/>
<evidence type="ECO:0000256" key="1">
    <source>
        <dbReference type="SAM" id="MobiDB-lite"/>
    </source>
</evidence>
<reference evidence="3" key="1">
    <citation type="journal article" date="2014" name="Nat. Genet.">
        <title>A reference genome for common bean and genome-wide analysis of dual domestications.</title>
        <authorList>
            <person name="Schmutz J."/>
            <person name="McClean P.E."/>
            <person name="Mamidi S."/>
            <person name="Wu G.A."/>
            <person name="Cannon S.B."/>
            <person name="Grimwood J."/>
            <person name="Jenkins J."/>
            <person name="Shu S."/>
            <person name="Song Q."/>
            <person name="Chavarro C."/>
            <person name="Torres-Torres M."/>
            <person name="Geffroy V."/>
            <person name="Moghaddam S.M."/>
            <person name="Gao D."/>
            <person name="Abernathy B."/>
            <person name="Barry K."/>
            <person name="Blair M."/>
            <person name="Brick M.A."/>
            <person name="Chovatia M."/>
            <person name="Gepts P."/>
            <person name="Goodstein D.M."/>
            <person name="Gonzales M."/>
            <person name="Hellsten U."/>
            <person name="Hyten D.L."/>
            <person name="Jia G."/>
            <person name="Kelly J.D."/>
            <person name="Kudrna D."/>
            <person name="Lee R."/>
            <person name="Richard M.M."/>
            <person name="Miklas P.N."/>
            <person name="Osorno J.M."/>
            <person name="Rodrigues J."/>
            <person name="Thareau V."/>
            <person name="Urrea C.A."/>
            <person name="Wang M."/>
            <person name="Yu Y."/>
            <person name="Zhang M."/>
            <person name="Wing R.A."/>
            <person name="Cregan P.B."/>
            <person name="Rokhsar D.S."/>
            <person name="Jackson S.A."/>
        </authorList>
    </citation>
    <scope>NUCLEOTIDE SEQUENCE [LARGE SCALE GENOMIC DNA]</scope>
    <source>
        <strain evidence="3">cv. G19833</strain>
    </source>
</reference>
<gene>
    <name evidence="2" type="ORF">PHAVU_003G117500g</name>
</gene>
<dbReference type="EMBL" id="CM002290">
    <property type="protein sequence ID" value="ESW26407.1"/>
    <property type="molecule type" value="Genomic_DNA"/>
</dbReference>
<dbReference type="Proteomes" id="UP000000226">
    <property type="component" value="Chromosome 3"/>
</dbReference>
<accession>V7C8A3</accession>
<sequence length="267" mass="29382">MPYISMSSGGSDQPSPSNNKRGKKPYVIKLLSRFNYQNPSSSQPNTPIPSSAHGSTPPVANVTQSTPPVADAIASTPSPRVGSNASTLNPDITPSPYTNLGGTHSNFAGNNLEDEVLSAGDRPLIQPIGGGFYPSKIASKAITATIKQQFSEPWLTWGAIPKADRDIFFQRFKRKVTWRVEDEDKVNKNFHTKASHSLSQMFKVARQEGKRPEWIGNNVWNNLLEQWNMPLYRSKCNTTKKNRLSEKGGCLHTGGSISVHEHAIRLV</sequence>